<dbReference type="GO" id="GO:0008270">
    <property type="term" value="F:zinc ion binding"/>
    <property type="evidence" value="ECO:0007669"/>
    <property type="project" value="UniProtKB-KW"/>
</dbReference>
<accession>A0A3P9IX18</accession>
<dbReference type="AlphaFoldDB" id="A0A3P9IX18"/>
<feature type="domain" description="CHHC U11-48K-type" evidence="4">
    <location>
        <begin position="61"/>
        <end position="88"/>
    </location>
</feature>
<dbReference type="InterPro" id="IPR022776">
    <property type="entry name" value="TRM13/UPF0224_CHHC_Znf_dom"/>
</dbReference>
<dbReference type="InterPro" id="IPR036236">
    <property type="entry name" value="Znf_C2H2_sf"/>
</dbReference>
<dbReference type="PANTHER" id="PTHR21402">
    <property type="entry name" value="GAMETOCYTE SPECIFIC FACTOR 1-RELATED"/>
    <property type="match status" value="1"/>
</dbReference>
<dbReference type="SUPFAM" id="SSF57667">
    <property type="entry name" value="beta-beta-alpha zinc fingers"/>
    <property type="match status" value="1"/>
</dbReference>
<reference evidence="5" key="4">
    <citation type="submission" date="2025-09" db="UniProtKB">
        <authorList>
            <consortium name="Ensembl"/>
        </authorList>
    </citation>
    <scope>IDENTIFICATION</scope>
    <source>
        <strain evidence="5">HSOK</strain>
    </source>
</reference>
<dbReference type="PANTHER" id="PTHR21402:SF5">
    <property type="entry name" value="GAMETOCYTE SPECIFIC FACTOR 1"/>
    <property type="match status" value="1"/>
</dbReference>
<evidence type="ECO:0000313" key="6">
    <source>
        <dbReference type="Proteomes" id="UP000265200"/>
    </source>
</evidence>
<reference evidence="5 6" key="2">
    <citation type="submission" date="2017-04" db="EMBL/GenBank/DDBJ databases">
        <title>CpG methylation of centromeres and impact of large insertions on vertebrate speciation.</title>
        <authorList>
            <person name="Ichikawa K."/>
            <person name="Yoshimura J."/>
            <person name="Morishita S."/>
        </authorList>
    </citation>
    <scope>NUCLEOTIDE SEQUENCE</scope>
    <source>
        <strain evidence="5 6">HSOK</strain>
    </source>
</reference>
<keyword evidence="3" id="KW-0862">Zinc</keyword>
<evidence type="ECO:0000256" key="2">
    <source>
        <dbReference type="ARBA" id="ARBA00022771"/>
    </source>
</evidence>
<dbReference type="InterPro" id="IPR051591">
    <property type="entry name" value="UPF0224_FAM112_RNA_Proc"/>
</dbReference>
<evidence type="ECO:0000259" key="4">
    <source>
        <dbReference type="PROSITE" id="PS51800"/>
    </source>
</evidence>
<dbReference type="Ensembl" id="ENSORLT00015007940.1">
    <property type="protein sequence ID" value="ENSORLP00015024441.1"/>
    <property type="gene ID" value="ENSORLG00015005017.1"/>
</dbReference>
<name>A0A3P9IX18_ORYLA</name>
<dbReference type="Proteomes" id="UP000265200">
    <property type="component" value="Chromosome 7"/>
</dbReference>
<feature type="domain" description="CHHC U11-48K-type" evidence="4">
    <location>
        <begin position="95"/>
        <end position="122"/>
    </location>
</feature>
<organism evidence="5 6">
    <name type="scientific">Oryzias latipes</name>
    <name type="common">Japanese rice fish</name>
    <name type="synonym">Japanese killifish</name>
    <dbReference type="NCBI Taxonomy" id="8090"/>
    <lineage>
        <taxon>Eukaryota</taxon>
        <taxon>Metazoa</taxon>
        <taxon>Chordata</taxon>
        <taxon>Craniata</taxon>
        <taxon>Vertebrata</taxon>
        <taxon>Euteleostomi</taxon>
        <taxon>Actinopterygii</taxon>
        <taxon>Neopterygii</taxon>
        <taxon>Teleostei</taxon>
        <taxon>Neoteleostei</taxon>
        <taxon>Acanthomorphata</taxon>
        <taxon>Ovalentaria</taxon>
        <taxon>Atherinomorphae</taxon>
        <taxon>Beloniformes</taxon>
        <taxon>Adrianichthyidae</taxon>
        <taxon>Oryziinae</taxon>
        <taxon>Oryzias</taxon>
    </lineage>
</organism>
<proteinExistence type="predicted"/>
<dbReference type="PROSITE" id="PS51800">
    <property type="entry name" value="ZF_CHHC_U11_48K"/>
    <property type="match status" value="2"/>
</dbReference>
<dbReference type="Pfam" id="PF05253">
    <property type="entry name" value="zf-U11-48K"/>
    <property type="match status" value="2"/>
</dbReference>
<reference evidence="5" key="3">
    <citation type="submission" date="2025-08" db="UniProtKB">
        <authorList>
            <consortium name="Ensembl"/>
        </authorList>
    </citation>
    <scope>IDENTIFICATION</scope>
    <source>
        <strain evidence="5">HSOK</strain>
    </source>
</reference>
<evidence type="ECO:0000313" key="5">
    <source>
        <dbReference type="Ensembl" id="ENSORLP00015024441.1"/>
    </source>
</evidence>
<evidence type="ECO:0000256" key="1">
    <source>
        <dbReference type="ARBA" id="ARBA00022723"/>
    </source>
</evidence>
<reference key="1">
    <citation type="journal article" date="2007" name="Nature">
        <title>The medaka draft genome and insights into vertebrate genome evolution.</title>
        <authorList>
            <person name="Kasahara M."/>
            <person name="Naruse K."/>
            <person name="Sasaki S."/>
            <person name="Nakatani Y."/>
            <person name="Qu W."/>
            <person name="Ahsan B."/>
            <person name="Yamada T."/>
            <person name="Nagayasu Y."/>
            <person name="Doi K."/>
            <person name="Kasai Y."/>
            <person name="Jindo T."/>
            <person name="Kobayashi D."/>
            <person name="Shimada A."/>
            <person name="Toyoda A."/>
            <person name="Kuroki Y."/>
            <person name="Fujiyama A."/>
            <person name="Sasaki T."/>
            <person name="Shimizu A."/>
            <person name="Asakawa S."/>
            <person name="Shimizu N."/>
            <person name="Hashimoto S."/>
            <person name="Yang J."/>
            <person name="Lee Y."/>
            <person name="Matsushima K."/>
            <person name="Sugano S."/>
            <person name="Sakaizumi M."/>
            <person name="Narita T."/>
            <person name="Ohishi K."/>
            <person name="Haga S."/>
            <person name="Ohta F."/>
            <person name="Nomoto H."/>
            <person name="Nogata K."/>
            <person name="Morishita T."/>
            <person name="Endo T."/>
            <person name="Shin-I T."/>
            <person name="Takeda H."/>
            <person name="Morishita S."/>
            <person name="Kohara Y."/>
        </authorList>
    </citation>
    <scope>NUCLEOTIDE SEQUENCE [LARGE SCALE GENOMIC DNA]</scope>
    <source>
        <strain>Hd-rR</strain>
    </source>
</reference>
<keyword evidence="1" id="KW-0479">Metal-binding</keyword>
<evidence type="ECO:0000256" key="3">
    <source>
        <dbReference type="ARBA" id="ARBA00022833"/>
    </source>
</evidence>
<sequence length="200" mass="22854">MSYVEFLSTHNLHVSPTKFALVNGAIPSGVRLLCSSSPSNTPCSPPILTELWFGKIDPEKLLLCPFDKNHLIRTCRFPYHLIKCRKNHPKLAAELKTCPFNACHLIPPHELAHHTETCAHRVTVDPKDDCTGWEVPITAWVNPDMTEDWDKGLLKNYSNFFIWTCMTCFFCIYRKEAKPSKHFDLKFGATNTLPWDSGNH</sequence>
<keyword evidence="2" id="KW-0863">Zinc-finger</keyword>
<protein>
    <recommendedName>
        <fullName evidence="4">CHHC U11-48K-type domain-containing protein</fullName>
    </recommendedName>
</protein>